<dbReference type="Gene3D" id="1.20.1540.10">
    <property type="entry name" value="Rhomboid-like"/>
    <property type="match status" value="1"/>
</dbReference>
<evidence type="ECO:0000256" key="3">
    <source>
        <dbReference type="ARBA" id="ARBA00022692"/>
    </source>
</evidence>
<name>A0ABR2WZJ3_9FUNG</name>
<dbReference type="PANTHER" id="PTHR43731:SF14">
    <property type="entry name" value="PRESENILIN-ASSOCIATED RHOMBOID-LIKE PROTEIN, MITOCHONDRIAL"/>
    <property type="match status" value="1"/>
</dbReference>
<feature type="transmembrane region" description="Helical" evidence="7">
    <location>
        <begin position="92"/>
        <end position="114"/>
    </location>
</feature>
<dbReference type="Pfam" id="PF01694">
    <property type="entry name" value="Rhomboid"/>
    <property type="match status" value="1"/>
</dbReference>
<comment type="caution">
    <text evidence="9">The sequence shown here is derived from an EMBL/GenBank/DDBJ whole genome shotgun (WGS) entry which is preliminary data.</text>
</comment>
<feature type="transmembrane region" description="Helical" evidence="7">
    <location>
        <begin position="185"/>
        <end position="202"/>
    </location>
</feature>
<feature type="transmembrane region" description="Helical" evidence="7">
    <location>
        <begin position="295"/>
        <end position="318"/>
    </location>
</feature>
<dbReference type="PANTHER" id="PTHR43731">
    <property type="entry name" value="RHOMBOID PROTEASE"/>
    <property type="match status" value="1"/>
</dbReference>
<evidence type="ECO:0000313" key="10">
    <source>
        <dbReference type="Proteomes" id="UP001479436"/>
    </source>
</evidence>
<dbReference type="InterPro" id="IPR050925">
    <property type="entry name" value="Rhomboid_protease_S54"/>
</dbReference>
<feature type="transmembrane region" description="Helical" evidence="7">
    <location>
        <begin position="263"/>
        <end position="283"/>
    </location>
</feature>
<evidence type="ECO:0000259" key="8">
    <source>
        <dbReference type="Pfam" id="PF01694"/>
    </source>
</evidence>
<keyword evidence="3 7" id="KW-0812">Transmembrane</keyword>
<sequence>MLSAVWRSTRIGPHLPLSSNVTRFTTKSSLQFSSIRQSAFLQCRQVRSRVSPPNSTIPPTKIPLTSLTSEASKAPVVIEEVNPFQMYNQRKLLQPIVFCVLSSTLAFGISTMVYEKRHKSFWQQVFDWKERNGAFPQIGDKMDEYRQKYNRKLREVADWEMPLAIKRMYIMAWDKWNTMSDSQRTLSVLIGINTIVFGMWQIPRLTPFMSKWFLHHPLSGRSITLLTSTFSHQEFWHFGFNMFALYSFGEVTMRILGSEQFVAFYLSTGLGASLVSHLVSAGFKARVFPSLGASGAIYGCLSACAYQFPQASVFLIFLPFVPIKIGYALPAMMSFDILGILRGWNTFDHYAHLGGAGFGLLYMHYGEKYIWNNMQKAWKEYKDRL</sequence>
<evidence type="ECO:0000256" key="1">
    <source>
        <dbReference type="ARBA" id="ARBA00004141"/>
    </source>
</evidence>
<organism evidence="9 10">
    <name type="scientific">Basidiobolus ranarum</name>
    <dbReference type="NCBI Taxonomy" id="34480"/>
    <lineage>
        <taxon>Eukaryota</taxon>
        <taxon>Fungi</taxon>
        <taxon>Fungi incertae sedis</taxon>
        <taxon>Zoopagomycota</taxon>
        <taxon>Entomophthoromycotina</taxon>
        <taxon>Basidiobolomycetes</taxon>
        <taxon>Basidiobolales</taxon>
        <taxon>Basidiobolaceae</taxon>
        <taxon>Basidiobolus</taxon>
    </lineage>
</organism>
<dbReference type="SUPFAM" id="SSF144091">
    <property type="entry name" value="Rhomboid-like"/>
    <property type="match status" value="1"/>
</dbReference>
<feature type="domain" description="Peptidase S54 rhomboid" evidence="8">
    <location>
        <begin position="223"/>
        <end position="363"/>
    </location>
</feature>
<reference evidence="9 10" key="1">
    <citation type="submission" date="2023-04" db="EMBL/GenBank/DDBJ databases">
        <title>Genome of Basidiobolus ranarum AG-B5.</title>
        <authorList>
            <person name="Stajich J.E."/>
            <person name="Carter-House D."/>
            <person name="Gryganskyi A."/>
        </authorList>
    </citation>
    <scope>NUCLEOTIDE SEQUENCE [LARGE SCALE GENOMIC DNA]</scope>
    <source>
        <strain evidence="9 10">AG-B5</strain>
    </source>
</reference>
<dbReference type="InterPro" id="IPR022764">
    <property type="entry name" value="Peptidase_S54_rhomboid_dom"/>
</dbReference>
<feature type="transmembrane region" description="Helical" evidence="7">
    <location>
        <begin position="235"/>
        <end position="256"/>
    </location>
</feature>
<keyword evidence="5 7" id="KW-1133">Transmembrane helix</keyword>
<evidence type="ECO:0000256" key="4">
    <source>
        <dbReference type="ARBA" id="ARBA00022801"/>
    </source>
</evidence>
<evidence type="ECO:0000313" key="9">
    <source>
        <dbReference type="EMBL" id="KAK9766885.1"/>
    </source>
</evidence>
<dbReference type="InterPro" id="IPR035952">
    <property type="entry name" value="Rhomboid-like_sf"/>
</dbReference>
<keyword evidence="4" id="KW-0378">Hydrolase</keyword>
<feature type="transmembrane region" description="Helical" evidence="7">
    <location>
        <begin position="350"/>
        <end position="366"/>
    </location>
</feature>
<evidence type="ECO:0000256" key="2">
    <source>
        <dbReference type="ARBA" id="ARBA00009045"/>
    </source>
</evidence>
<comment type="similarity">
    <text evidence="2">Belongs to the peptidase S54 family.</text>
</comment>
<comment type="subcellular location">
    <subcellularLocation>
        <location evidence="1">Membrane</location>
        <topology evidence="1">Multi-pass membrane protein</topology>
    </subcellularLocation>
</comment>
<accession>A0ABR2WZJ3</accession>
<evidence type="ECO:0000256" key="5">
    <source>
        <dbReference type="ARBA" id="ARBA00022989"/>
    </source>
</evidence>
<evidence type="ECO:0000256" key="6">
    <source>
        <dbReference type="ARBA" id="ARBA00023136"/>
    </source>
</evidence>
<protein>
    <recommendedName>
        <fullName evidence="8">Peptidase S54 rhomboid domain-containing protein</fullName>
    </recommendedName>
</protein>
<dbReference type="Proteomes" id="UP001479436">
    <property type="component" value="Unassembled WGS sequence"/>
</dbReference>
<gene>
    <name evidence="9" type="ORF">K7432_003708</name>
</gene>
<dbReference type="EMBL" id="JASJQH010000116">
    <property type="protein sequence ID" value="KAK9766885.1"/>
    <property type="molecule type" value="Genomic_DNA"/>
</dbReference>
<evidence type="ECO:0000256" key="7">
    <source>
        <dbReference type="SAM" id="Phobius"/>
    </source>
</evidence>
<keyword evidence="10" id="KW-1185">Reference proteome</keyword>
<proteinExistence type="inferred from homology"/>
<keyword evidence="6 7" id="KW-0472">Membrane</keyword>